<evidence type="ECO:0000259" key="1">
    <source>
        <dbReference type="Pfam" id="PF07883"/>
    </source>
</evidence>
<feature type="domain" description="Cupin type-2" evidence="1">
    <location>
        <begin position="54"/>
        <end position="109"/>
    </location>
</feature>
<dbReference type="Proteomes" id="UP000198847">
    <property type="component" value="Unassembled WGS sequence"/>
</dbReference>
<dbReference type="Gene3D" id="2.60.120.10">
    <property type="entry name" value="Jelly Rolls"/>
    <property type="match status" value="1"/>
</dbReference>
<dbReference type="AlphaFoldDB" id="A0A1H8XW60"/>
<dbReference type="STRING" id="112903.SAMN04490178_1322"/>
<dbReference type="Pfam" id="PF07883">
    <property type="entry name" value="Cupin_2"/>
    <property type="match status" value="1"/>
</dbReference>
<dbReference type="EMBL" id="FODY01000032">
    <property type="protein sequence ID" value="SEP44290.1"/>
    <property type="molecule type" value="Genomic_DNA"/>
</dbReference>
<sequence length="127" mass="13441">MNLFDKFETGSLVLPSGQVDFAAVAWSPHPTFEGVALKHLITAENTGGAFSYHLVRLGPGKKIGLHIHHPQLETHEVVAGGGVCVNAGQELPYEPGTISIFPAGIKHEVMAGPDGLCLFAKFIPALC</sequence>
<proteinExistence type="predicted"/>
<evidence type="ECO:0000313" key="2">
    <source>
        <dbReference type="EMBL" id="SEP44290.1"/>
    </source>
</evidence>
<name>A0A1H8XW60_9FIRM</name>
<evidence type="ECO:0000313" key="3">
    <source>
        <dbReference type="Proteomes" id="UP000198847"/>
    </source>
</evidence>
<keyword evidence="3" id="KW-1185">Reference proteome</keyword>
<dbReference type="InterPro" id="IPR014710">
    <property type="entry name" value="RmlC-like_jellyroll"/>
</dbReference>
<dbReference type="SUPFAM" id="SSF51182">
    <property type="entry name" value="RmlC-like cupins"/>
    <property type="match status" value="1"/>
</dbReference>
<reference evidence="2 3" key="1">
    <citation type="submission" date="2016-10" db="EMBL/GenBank/DDBJ databases">
        <authorList>
            <person name="de Groot N.N."/>
        </authorList>
    </citation>
    <scope>NUCLEOTIDE SEQUENCE [LARGE SCALE GENOMIC DNA]</scope>
    <source>
        <strain evidence="2 3">DSM 13305</strain>
    </source>
</reference>
<accession>A0A1H8XW60</accession>
<dbReference type="InterPro" id="IPR013096">
    <property type="entry name" value="Cupin_2"/>
</dbReference>
<protein>
    <submittedName>
        <fullName evidence="2">Cupin domain-containing protein</fullName>
    </submittedName>
</protein>
<organism evidence="2 3">
    <name type="scientific">Propionispora vibrioides</name>
    <dbReference type="NCBI Taxonomy" id="112903"/>
    <lineage>
        <taxon>Bacteria</taxon>
        <taxon>Bacillati</taxon>
        <taxon>Bacillota</taxon>
        <taxon>Negativicutes</taxon>
        <taxon>Selenomonadales</taxon>
        <taxon>Sporomusaceae</taxon>
        <taxon>Propionispora</taxon>
    </lineage>
</organism>
<dbReference type="RefSeq" id="WP_218140730.1">
    <property type="nucleotide sequence ID" value="NZ_FODY01000032.1"/>
</dbReference>
<gene>
    <name evidence="2" type="ORF">SAMN04490178_1322</name>
</gene>
<dbReference type="InterPro" id="IPR011051">
    <property type="entry name" value="RmlC_Cupin_sf"/>
</dbReference>